<name>A0A7Y2NYG1_9BURK</name>
<evidence type="ECO:0000313" key="2">
    <source>
        <dbReference type="EMBL" id="NNG21461.1"/>
    </source>
</evidence>
<protein>
    <submittedName>
        <fullName evidence="2">EAL domain-containing protein</fullName>
    </submittedName>
</protein>
<dbReference type="GO" id="GO:0071111">
    <property type="term" value="F:cyclic-guanylate-specific phosphodiesterase activity"/>
    <property type="evidence" value="ECO:0007669"/>
    <property type="project" value="InterPro"/>
</dbReference>
<dbReference type="CDD" id="cd01948">
    <property type="entry name" value="EAL"/>
    <property type="match status" value="1"/>
</dbReference>
<dbReference type="Proteomes" id="UP000533905">
    <property type="component" value="Unassembled WGS sequence"/>
</dbReference>
<dbReference type="InterPro" id="IPR001633">
    <property type="entry name" value="EAL_dom"/>
</dbReference>
<dbReference type="AlphaFoldDB" id="A0A7Y2NYG1"/>
<dbReference type="Gene3D" id="3.20.20.450">
    <property type="entry name" value="EAL domain"/>
    <property type="match status" value="1"/>
</dbReference>
<organism evidence="2 3">
    <name type="scientific">Telluria aromaticivorans</name>
    <dbReference type="NCBI Taxonomy" id="2725995"/>
    <lineage>
        <taxon>Bacteria</taxon>
        <taxon>Pseudomonadati</taxon>
        <taxon>Pseudomonadota</taxon>
        <taxon>Betaproteobacteria</taxon>
        <taxon>Burkholderiales</taxon>
        <taxon>Oxalobacteraceae</taxon>
        <taxon>Telluria group</taxon>
        <taxon>Telluria</taxon>
    </lineage>
</organism>
<dbReference type="PROSITE" id="PS50883">
    <property type="entry name" value="EAL"/>
    <property type="match status" value="1"/>
</dbReference>
<evidence type="ECO:0000313" key="3">
    <source>
        <dbReference type="Proteomes" id="UP000533905"/>
    </source>
</evidence>
<dbReference type="EMBL" id="JABAIV010000001">
    <property type="protein sequence ID" value="NNG21461.1"/>
    <property type="molecule type" value="Genomic_DNA"/>
</dbReference>
<accession>A0A7Y2NYG1</accession>
<dbReference type="PANTHER" id="PTHR33121">
    <property type="entry name" value="CYCLIC DI-GMP PHOSPHODIESTERASE PDEF"/>
    <property type="match status" value="1"/>
</dbReference>
<keyword evidence="3" id="KW-1185">Reference proteome</keyword>
<dbReference type="SUPFAM" id="SSF141868">
    <property type="entry name" value="EAL domain-like"/>
    <property type="match status" value="1"/>
</dbReference>
<gene>
    <name evidence="2" type="ORF">HGB41_00385</name>
</gene>
<dbReference type="PANTHER" id="PTHR33121:SF70">
    <property type="entry name" value="SIGNALING PROTEIN YKOW"/>
    <property type="match status" value="1"/>
</dbReference>
<feature type="domain" description="EAL" evidence="1">
    <location>
        <begin position="1"/>
        <end position="238"/>
    </location>
</feature>
<proteinExistence type="predicted"/>
<dbReference type="SMART" id="SM00052">
    <property type="entry name" value="EAL"/>
    <property type="match status" value="1"/>
</dbReference>
<reference evidence="2 3" key="1">
    <citation type="submission" date="2020-04" db="EMBL/GenBank/DDBJ databases">
        <title>Massilia sp. nov., a cold adapted bacteria isolated from Arctic soil.</title>
        <authorList>
            <person name="Son J."/>
            <person name="Ka J.-O."/>
        </authorList>
    </citation>
    <scope>NUCLEOTIDE SEQUENCE [LARGE SCALE GENOMIC DNA]</scope>
    <source>
        <strain evidence="2 3">ML15P13</strain>
    </source>
</reference>
<evidence type="ECO:0000259" key="1">
    <source>
        <dbReference type="PROSITE" id="PS50883"/>
    </source>
</evidence>
<sequence length="261" mass="28831">MRLYCQPKIDMKTGRISGAEALVRWAHPRLGVITPVHFIKLAEQSGIITRVTNWMLNATMGYLRGWQESGHTGKLALNLSAHDIRSPAMAQRIEDQLDAWGVRPELIQFELTESALIEDPDAALAALSRIKACGADVFIDDYGTGYSSLSYLQRFPIDGIKIDQSFISPMLDDPDSAVIVRSTIELGHALGSQVVAEGVENVRVWQQLTEHGCDQAQGYLISMPMPIEELARWQSRGERVVEPGIAAADAHSRCFDPPHLA</sequence>
<dbReference type="Pfam" id="PF00563">
    <property type="entry name" value="EAL"/>
    <property type="match status" value="1"/>
</dbReference>
<dbReference type="InterPro" id="IPR050706">
    <property type="entry name" value="Cyclic-di-GMP_PDE-like"/>
</dbReference>
<dbReference type="InterPro" id="IPR035919">
    <property type="entry name" value="EAL_sf"/>
</dbReference>
<comment type="caution">
    <text evidence="2">The sequence shown here is derived from an EMBL/GenBank/DDBJ whole genome shotgun (WGS) entry which is preliminary data.</text>
</comment>